<sequence>MGNIVMSLMTTISIGTTALFTFGSAIFCFCGFHVGSHGRSSTKNYIHYVARALYPLGHEGDEESGEVHVWNHSMSLRHPALVIRLGSFSGYGRSLSDSLCFLFCFFSTFCIFSSSLWAETDRASKTKILWHGACNQVPGTATTTTNYCGILAFSSGGCFFSFSWVLSVNDRKGRLSGTGTVGCAAAAWLGCTCVYLFLLYDEDGDLGRLFLLLGRSGIKRGWE</sequence>
<comment type="caution">
    <text evidence="2">The sequence shown here is derived from an EMBL/GenBank/DDBJ whole genome shotgun (WGS) entry which is preliminary data.</text>
</comment>
<feature type="transmembrane region" description="Helical" evidence="1">
    <location>
        <begin position="180"/>
        <end position="200"/>
    </location>
</feature>
<reference evidence="2" key="1">
    <citation type="journal article" date="2021" name="Nat. Commun.">
        <title>Genetic determinants of endophytism in the Arabidopsis root mycobiome.</title>
        <authorList>
            <person name="Mesny F."/>
            <person name="Miyauchi S."/>
            <person name="Thiergart T."/>
            <person name="Pickel B."/>
            <person name="Atanasova L."/>
            <person name="Karlsson M."/>
            <person name="Huettel B."/>
            <person name="Barry K.W."/>
            <person name="Haridas S."/>
            <person name="Chen C."/>
            <person name="Bauer D."/>
            <person name="Andreopoulos W."/>
            <person name="Pangilinan J."/>
            <person name="LaButti K."/>
            <person name="Riley R."/>
            <person name="Lipzen A."/>
            <person name="Clum A."/>
            <person name="Drula E."/>
            <person name="Henrissat B."/>
            <person name="Kohler A."/>
            <person name="Grigoriev I.V."/>
            <person name="Martin F.M."/>
            <person name="Hacquard S."/>
        </authorList>
    </citation>
    <scope>NUCLEOTIDE SEQUENCE</scope>
    <source>
        <strain evidence="2">FSSC 5 MPI-SDFR-AT-0091</strain>
    </source>
</reference>
<gene>
    <name evidence="2" type="ORF">B0J15DRAFT_55993</name>
</gene>
<evidence type="ECO:0000256" key="1">
    <source>
        <dbReference type="SAM" id="Phobius"/>
    </source>
</evidence>
<evidence type="ECO:0000313" key="2">
    <source>
        <dbReference type="EMBL" id="KAH7249398.1"/>
    </source>
</evidence>
<keyword evidence="1" id="KW-0812">Transmembrane</keyword>
<feature type="transmembrane region" description="Helical" evidence="1">
    <location>
        <begin position="12"/>
        <end position="34"/>
    </location>
</feature>
<protein>
    <submittedName>
        <fullName evidence="2">Uncharacterized protein</fullName>
    </submittedName>
</protein>
<accession>A0A9P9H2Z9</accession>
<feature type="transmembrane region" description="Helical" evidence="1">
    <location>
        <begin position="99"/>
        <end position="118"/>
    </location>
</feature>
<proteinExistence type="predicted"/>
<dbReference type="AlphaFoldDB" id="A0A9P9H2Z9"/>
<keyword evidence="3" id="KW-1185">Reference proteome</keyword>
<keyword evidence="1" id="KW-1133">Transmembrane helix</keyword>
<keyword evidence="1" id="KW-0472">Membrane</keyword>
<dbReference type="EMBL" id="JAGTJS010000013">
    <property type="protein sequence ID" value="KAH7249398.1"/>
    <property type="molecule type" value="Genomic_DNA"/>
</dbReference>
<name>A0A9P9H2Z9_FUSSL</name>
<organism evidence="2 3">
    <name type="scientific">Fusarium solani</name>
    <name type="common">Filamentous fungus</name>
    <dbReference type="NCBI Taxonomy" id="169388"/>
    <lineage>
        <taxon>Eukaryota</taxon>
        <taxon>Fungi</taxon>
        <taxon>Dikarya</taxon>
        <taxon>Ascomycota</taxon>
        <taxon>Pezizomycotina</taxon>
        <taxon>Sordariomycetes</taxon>
        <taxon>Hypocreomycetidae</taxon>
        <taxon>Hypocreales</taxon>
        <taxon>Nectriaceae</taxon>
        <taxon>Fusarium</taxon>
        <taxon>Fusarium solani species complex</taxon>
    </lineage>
</organism>
<dbReference type="Proteomes" id="UP000736672">
    <property type="component" value="Unassembled WGS sequence"/>
</dbReference>
<evidence type="ECO:0000313" key="3">
    <source>
        <dbReference type="Proteomes" id="UP000736672"/>
    </source>
</evidence>
<feature type="transmembrane region" description="Helical" evidence="1">
    <location>
        <begin position="150"/>
        <end position="168"/>
    </location>
</feature>